<dbReference type="EMBL" id="CABIJS010000030">
    <property type="protein sequence ID" value="VUZ40147.1"/>
    <property type="molecule type" value="Genomic_DNA"/>
</dbReference>
<dbReference type="Proteomes" id="UP000321570">
    <property type="component" value="Unassembled WGS sequence"/>
</dbReference>
<sequence>MFKCLMCLLRFTLTFYFCTFLILLMYCSSVEKEGDNTPLKRLLDSGESQSKKSAKKSKKDVDTRASKGRKIRYLKLPKAVDFMFPEIVNYFTDVQRANILEQMKTTCR</sequence>
<dbReference type="InterPro" id="IPR012617">
    <property type="entry name" value="AATF_C"/>
</dbReference>
<feature type="domain" description="Apoptosis-antagonizing transcription factor C-terminal" evidence="2">
    <location>
        <begin position="47"/>
        <end position="101"/>
    </location>
</feature>
<protein>
    <recommendedName>
        <fullName evidence="2">Apoptosis-antagonizing transcription factor C-terminal domain-containing protein</fullName>
    </recommendedName>
</protein>
<proteinExistence type="predicted"/>
<evidence type="ECO:0000313" key="3">
    <source>
        <dbReference type="EMBL" id="VUZ40147.1"/>
    </source>
</evidence>
<dbReference type="PANTHER" id="PTHR15565">
    <property type="entry name" value="AATF PROTEIN APOPTOSIS ANTAGONIZING TRANSCRIPTION FACTOR"/>
    <property type="match status" value="1"/>
</dbReference>
<feature type="region of interest" description="Disordered" evidence="1">
    <location>
        <begin position="41"/>
        <end position="67"/>
    </location>
</feature>
<name>A0A564XYP1_HYMDI</name>
<dbReference type="GO" id="GO:0005730">
    <property type="term" value="C:nucleolus"/>
    <property type="evidence" value="ECO:0007669"/>
    <property type="project" value="TreeGrafter"/>
</dbReference>
<accession>A0A564XYP1</accession>
<evidence type="ECO:0000313" key="4">
    <source>
        <dbReference type="Proteomes" id="UP000321570"/>
    </source>
</evidence>
<reference evidence="3 4" key="1">
    <citation type="submission" date="2019-07" db="EMBL/GenBank/DDBJ databases">
        <authorList>
            <person name="Jastrzebski P J."/>
            <person name="Paukszto L."/>
            <person name="Jastrzebski P J."/>
        </authorList>
    </citation>
    <scope>NUCLEOTIDE SEQUENCE [LARGE SCALE GENOMIC DNA]</scope>
    <source>
        <strain evidence="3 4">WMS-il1</strain>
    </source>
</reference>
<gene>
    <name evidence="3" type="ORF">WMSIL1_LOCUS1267</name>
</gene>
<keyword evidence="4" id="KW-1185">Reference proteome</keyword>
<organism evidence="3 4">
    <name type="scientific">Hymenolepis diminuta</name>
    <name type="common">Rat tapeworm</name>
    <dbReference type="NCBI Taxonomy" id="6216"/>
    <lineage>
        <taxon>Eukaryota</taxon>
        <taxon>Metazoa</taxon>
        <taxon>Spiralia</taxon>
        <taxon>Lophotrochozoa</taxon>
        <taxon>Platyhelminthes</taxon>
        <taxon>Cestoda</taxon>
        <taxon>Eucestoda</taxon>
        <taxon>Cyclophyllidea</taxon>
        <taxon>Hymenolepididae</taxon>
        <taxon>Hymenolepis</taxon>
    </lineage>
</organism>
<evidence type="ECO:0000259" key="2">
    <source>
        <dbReference type="Pfam" id="PF08164"/>
    </source>
</evidence>
<evidence type="ECO:0000256" key="1">
    <source>
        <dbReference type="SAM" id="MobiDB-lite"/>
    </source>
</evidence>
<dbReference type="AlphaFoldDB" id="A0A564XYP1"/>
<dbReference type="Pfam" id="PF08164">
    <property type="entry name" value="TRAUB"/>
    <property type="match status" value="1"/>
</dbReference>
<dbReference type="PANTHER" id="PTHR15565:SF0">
    <property type="entry name" value="PROTEIN AATF"/>
    <property type="match status" value="1"/>
</dbReference>
<dbReference type="InterPro" id="IPR039223">
    <property type="entry name" value="AATF/Bfr2"/>
</dbReference>